<comment type="subcellular location">
    <subcellularLocation>
        <location evidence="1">Membrane</location>
    </subcellularLocation>
</comment>
<dbReference type="PANTHER" id="PTHR32089:SF112">
    <property type="entry name" value="LYSOZYME-LIKE PROTEIN-RELATED"/>
    <property type="match status" value="1"/>
</dbReference>
<keyword evidence="9" id="KW-1185">Reference proteome</keyword>
<dbReference type="InterPro" id="IPR004089">
    <property type="entry name" value="MCPsignal_dom"/>
</dbReference>
<evidence type="ECO:0000256" key="1">
    <source>
        <dbReference type="ARBA" id="ARBA00004370"/>
    </source>
</evidence>
<evidence type="ECO:0000256" key="4">
    <source>
        <dbReference type="PROSITE-ProRule" id="PRU00284"/>
    </source>
</evidence>
<dbReference type="SUPFAM" id="SSF55785">
    <property type="entry name" value="PYP-like sensor domain (PAS domain)"/>
    <property type="match status" value="1"/>
</dbReference>
<dbReference type="CDD" id="cd11386">
    <property type="entry name" value="MCP_signal"/>
    <property type="match status" value="1"/>
</dbReference>
<dbReference type="EMBL" id="JBFRUW010000023">
    <property type="protein sequence ID" value="MFA0568329.1"/>
    <property type="molecule type" value="Genomic_DNA"/>
</dbReference>
<comment type="caution">
    <text evidence="8">The sequence shown here is derived from an EMBL/GenBank/DDBJ whole genome shotgun (WGS) entry which is preliminary data.</text>
</comment>
<dbReference type="InterPro" id="IPR013655">
    <property type="entry name" value="PAS_fold_3"/>
</dbReference>
<dbReference type="Gene3D" id="3.30.450.20">
    <property type="entry name" value="PAS domain"/>
    <property type="match status" value="1"/>
</dbReference>
<comment type="similarity">
    <text evidence="3">Belongs to the methyl-accepting chemotaxis (MCP) protein family.</text>
</comment>
<keyword evidence="5" id="KW-0472">Membrane</keyword>
<evidence type="ECO:0000259" key="6">
    <source>
        <dbReference type="PROSITE" id="PS50111"/>
    </source>
</evidence>
<evidence type="ECO:0000256" key="5">
    <source>
        <dbReference type="SAM" id="Phobius"/>
    </source>
</evidence>
<proteinExistence type="inferred from homology"/>
<dbReference type="PANTHER" id="PTHR32089">
    <property type="entry name" value="METHYL-ACCEPTING CHEMOTAXIS PROTEIN MCPB"/>
    <property type="match status" value="1"/>
</dbReference>
<dbReference type="Gene3D" id="1.10.287.950">
    <property type="entry name" value="Methyl-accepting chemotaxis protein"/>
    <property type="match status" value="1"/>
</dbReference>
<evidence type="ECO:0000256" key="3">
    <source>
        <dbReference type="ARBA" id="ARBA00029447"/>
    </source>
</evidence>
<evidence type="ECO:0000256" key="2">
    <source>
        <dbReference type="ARBA" id="ARBA00023224"/>
    </source>
</evidence>
<gene>
    <name evidence="8" type="ORF">AB4566_08570</name>
</gene>
<keyword evidence="5" id="KW-0812">Transmembrane</keyword>
<accession>A0ABV4NA82</accession>
<feature type="transmembrane region" description="Helical" evidence="5">
    <location>
        <begin position="172"/>
        <end position="191"/>
    </location>
</feature>
<evidence type="ECO:0000313" key="9">
    <source>
        <dbReference type="Proteomes" id="UP001570417"/>
    </source>
</evidence>
<protein>
    <submittedName>
        <fullName evidence="8">Methyl-accepting chemotaxis protein</fullName>
    </submittedName>
</protein>
<dbReference type="PROSITE" id="PS50112">
    <property type="entry name" value="PAS"/>
    <property type="match status" value="1"/>
</dbReference>
<dbReference type="NCBIfam" id="TIGR00229">
    <property type="entry name" value="sensory_box"/>
    <property type="match status" value="1"/>
</dbReference>
<dbReference type="InterPro" id="IPR004090">
    <property type="entry name" value="Chemotax_Me-accpt_rcpt"/>
</dbReference>
<keyword evidence="2 4" id="KW-0807">Transducer</keyword>
<dbReference type="CDD" id="cd00130">
    <property type="entry name" value="PAS"/>
    <property type="match status" value="1"/>
</dbReference>
<evidence type="ECO:0000313" key="8">
    <source>
        <dbReference type="EMBL" id="MFA0568329.1"/>
    </source>
</evidence>
<dbReference type="SMART" id="SM00283">
    <property type="entry name" value="MA"/>
    <property type="match status" value="1"/>
</dbReference>
<feature type="domain" description="PAS" evidence="7">
    <location>
        <begin position="18"/>
        <end position="48"/>
    </location>
</feature>
<feature type="transmembrane region" description="Helical" evidence="5">
    <location>
        <begin position="144"/>
        <end position="166"/>
    </location>
</feature>
<name>A0ABV4NA82_9VIBR</name>
<dbReference type="InterPro" id="IPR000014">
    <property type="entry name" value="PAS"/>
</dbReference>
<dbReference type="Pfam" id="PF00015">
    <property type="entry name" value="MCPsignal"/>
    <property type="match status" value="1"/>
</dbReference>
<keyword evidence="5" id="KW-1133">Transmembrane helix</keyword>
<dbReference type="Proteomes" id="UP001570417">
    <property type="component" value="Unassembled WGS sequence"/>
</dbReference>
<dbReference type="Pfam" id="PF08447">
    <property type="entry name" value="PAS_3"/>
    <property type="match status" value="1"/>
</dbReference>
<dbReference type="PRINTS" id="PR00260">
    <property type="entry name" value="CHEMTRNSDUCR"/>
</dbReference>
<reference evidence="8 9" key="1">
    <citation type="journal article" date="2024" name="ISME J.">
        <title>Tailless and filamentous prophages are predominant in marine Vibrio.</title>
        <authorList>
            <person name="Steensen K."/>
            <person name="Seneca J."/>
            <person name="Bartlau N."/>
            <person name="Yu X.A."/>
            <person name="Hussain F.A."/>
            <person name="Polz M.F."/>
        </authorList>
    </citation>
    <scope>NUCLEOTIDE SEQUENCE [LARGE SCALE GENOMIC DNA]</scope>
    <source>
        <strain evidence="8 9">10N.222.51.A1</strain>
    </source>
</reference>
<dbReference type="SUPFAM" id="SSF58104">
    <property type="entry name" value="Methyl-accepting chemotaxis protein (MCP) signaling domain"/>
    <property type="match status" value="1"/>
</dbReference>
<sequence>MTTDNTANKDFPPAANLISTTDPDSYVTYANDDFCSIAGYQESELLGKAHNLVRHSDMPKSAFKQMWSYLNAGKSWMGLVKNKCKENEHYWVSAFVTPIKDEQGNIIEFQSVRSKPSPDQVDRAETLYSRLRNNLSTSTKRISYLKLIIGLTILNVTLVPSLFIFVNQLTGLASLFACNLLLAACLTRFVARLRHISTLSKQTYDNELMERPYTGFQDDFSQIQLALMMKSAQLRAVSARAEDTASKILQSAEDEFATIQTIDTSIDQQCLETEQVATAIEELTYSINEVSTSATSSSTLTSEASNKSKEGLQSITETIQAVDSLALELEESKNVIYQLAQDSKKIDSILDVISAISDQTNLLALNAAIEAARAGEAGRGFAVVADEVRNLASKTGSSASEIHLMISQLQSTADNAVQTMQKGSELSVQCKQRADSTGQVLTDIYKRLDEVADSSHQIAAAVDQQSTVTKEINTNITRIRSLASSTSETSSLSIDRTRKLVDDIEQLRRLMNQFRS</sequence>
<organism evidence="8 9">
    <name type="scientific">Vibrio gallaecicus</name>
    <dbReference type="NCBI Taxonomy" id="552386"/>
    <lineage>
        <taxon>Bacteria</taxon>
        <taxon>Pseudomonadati</taxon>
        <taxon>Pseudomonadota</taxon>
        <taxon>Gammaproteobacteria</taxon>
        <taxon>Vibrionales</taxon>
        <taxon>Vibrionaceae</taxon>
        <taxon>Vibrio</taxon>
    </lineage>
</organism>
<dbReference type="InterPro" id="IPR035965">
    <property type="entry name" value="PAS-like_dom_sf"/>
</dbReference>
<feature type="domain" description="Methyl-accepting transducer" evidence="6">
    <location>
        <begin position="244"/>
        <end position="480"/>
    </location>
</feature>
<dbReference type="PROSITE" id="PS50111">
    <property type="entry name" value="CHEMOTAXIS_TRANSDUC_2"/>
    <property type="match status" value="1"/>
</dbReference>
<evidence type="ECO:0000259" key="7">
    <source>
        <dbReference type="PROSITE" id="PS50112"/>
    </source>
</evidence>
<dbReference type="RefSeq" id="WP_372265787.1">
    <property type="nucleotide sequence ID" value="NZ_JBFRUW010000023.1"/>
</dbReference>